<dbReference type="Proteomes" id="UP000023152">
    <property type="component" value="Unassembled WGS sequence"/>
</dbReference>
<evidence type="ECO:0000313" key="3">
    <source>
        <dbReference type="EMBL" id="ETO33233.1"/>
    </source>
</evidence>
<evidence type="ECO:0000259" key="2">
    <source>
        <dbReference type="Pfam" id="PF20720"/>
    </source>
</evidence>
<feature type="coiled-coil region" evidence="1">
    <location>
        <begin position="140"/>
        <end position="171"/>
    </location>
</feature>
<comment type="caution">
    <text evidence="3">The sequence shown here is derived from an EMBL/GenBank/DDBJ whole genome shotgun (WGS) entry which is preliminary data.</text>
</comment>
<dbReference type="InterPro" id="IPR049050">
    <property type="entry name" value="nSTAND3"/>
</dbReference>
<dbReference type="Gene3D" id="3.40.50.300">
    <property type="entry name" value="P-loop containing nucleotide triphosphate hydrolases"/>
    <property type="match status" value="1"/>
</dbReference>
<keyword evidence="1" id="KW-0175">Coiled coil</keyword>
<evidence type="ECO:0000313" key="4">
    <source>
        <dbReference type="Proteomes" id="UP000023152"/>
    </source>
</evidence>
<sequence length="747" mass="86987">AKLEPEIKIKDLRNDEQEIIGNEVQIATLNKLKSLEKEKEKTEIGETKPGINLQGYCNNETCLASKAKLPVWVNIGFDSITFISNKTNFCCPDCKKETVNLIVKATFYNSEHSICASGDPIPVIDNNYQCTYPIKSGLSYELKANKIKQHATNLENLRERSENAMNSIEIKNLITELQKYEITVVKPPNLKGNERLLEKIQIDYSGDFNQVFDIGRFTILCDNSTKLQTAVAVMKKAEQFNLIVSEDKDFFDKQSKTHHRFHNIKLYVPKHDVYIEMQATLKNFTTLEGYTVIENPKLSHLFYELIRVWKPNISSIQEQELKQASDKTLTNINDIICEWIDEKDIKKISDRYKSHSEIRILKPPQLKGLNEEQIKNGKDISLQLIKFVYDQLCKFNPTKIKGKAIYVILFDYFKKYIMGESNPASCADVISILKEARKQELEEDIAMSQALETYIPLQANNYPYSDSNDGKKVKTYDCQQYMMEFLEKKSEQEKKVVVLQGKSGSGKSLFCRHLEETLWEAYTNGSITSIPEIMDIVRENLSFVFILDGFDEIFDNYSKDNNERYFYDRFNLNEWNANFIVTCRSHVLSEEDIKQVLFGLDVKHNLISTMPIVHLWPFSKEQMHGYIDKFVKMNKKNKMNEYLSWTVQQYEETLQKYPNLYKMVEEPFLLRLILTVLPDLLKRHQIGAKISRAQVYEAFNEKWIDIHVKNISNKLSELRIQINPQKIKSTFQIYCENLGFKIQTDLG</sequence>
<proteinExistence type="predicted"/>
<dbReference type="SUPFAM" id="SSF52540">
    <property type="entry name" value="P-loop containing nucleoside triphosphate hydrolases"/>
    <property type="match status" value="1"/>
</dbReference>
<accession>X6P538</accession>
<gene>
    <name evidence="3" type="ORF">RFI_03874</name>
</gene>
<dbReference type="OrthoDB" id="538223at2759"/>
<dbReference type="AlphaFoldDB" id="X6P538"/>
<keyword evidence="4" id="KW-1185">Reference proteome</keyword>
<name>X6P538_RETFI</name>
<reference evidence="3 4" key="1">
    <citation type="journal article" date="2013" name="Curr. Biol.">
        <title>The Genome of the Foraminiferan Reticulomyxa filosa.</title>
        <authorList>
            <person name="Glockner G."/>
            <person name="Hulsmann N."/>
            <person name="Schleicher M."/>
            <person name="Noegel A.A."/>
            <person name="Eichinger L."/>
            <person name="Gallinger C."/>
            <person name="Pawlowski J."/>
            <person name="Sierra R."/>
            <person name="Euteneuer U."/>
            <person name="Pillet L."/>
            <person name="Moustafa A."/>
            <person name="Platzer M."/>
            <person name="Groth M."/>
            <person name="Szafranski K."/>
            <person name="Schliwa M."/>
        </authorList>
    </citation>
    <scope>NUCLEOTIDE SEQUENCE [LARGE SCALE GENOMIC DNA]</scope>
</reference>
<organism evidence="3 4">
    <name type="scientific">Reticulomyxa filosa</name>
    <dbReference type="NCBI Taxonomy" id="46433"/>
    <lineage>
        <taxon>Eukaryota</taxon>
        <taxon>Sar</taxon>
        <taxon>Rhizaria</taxon>
        <taxon>Retaria</taxon>
        <taxon>Foraminifera</taxon>
        <taxon>Monothalamids</taxon>
        <taxon>Reticulomyxidae</taxon>
        <taxon>Reticulomyxa</taxon>
    </lineage>
</organism>
<evidence type="ECO:0000256" key="1">
    <source>
        <dbReference type="SAM" id="Coils"/>
    </source>
</evidence>
<feature type="domain" description="Novel STAND NTPase 3" evidence="2">
    <location>
        <begin position="492"/>
        <end position="592"/>
    </location>
</feature>
<dbReference type="EMBL" id="ASPP01003566">
    <property type="protein sequence ID" value="ETO33233.1"/>
    <property type="molecule type" value="Genomic_DNA"/>
</dbReference>
<protein>
    <recommendedName>
        <fullName evidence="2">Novel STAND NTPase 3 domain-containing protein</fullName>
    </recommendedName>
</protein>
<feature type="non-terminal residue" evidence="3">
    <location>
        <position position="1"/>
    </location>
</feature>
<dbReference type="Pfam" id="PF20720">
    <property type="entry name" value="nSTAND3"/>
    <property type="match status" value="1"/>
</dbReference>
<dbReference type="InterPro" id="IPR027417">
    <property type="entry name" value="P-loop_NTPase"/>
</dbReference>